<dbReference type="PANTHER" id="PTHR36000:SF2">
    <property type="entry name" value="DEFECTIVE 1273 PROTEIN, PUTATIVE-RELATED"/>
    <property type="match status" value="1"/>
</dbReference>
<feature type="transmembrane region" description="Helical" evidence="2">
    <location>
        <begin position="187"/>
        <end position="208"/>
    </location>
</feature>
<feature type="transmembrane region" description="Helical" evidence="2">
    <location>
        <begin position="115"/>
        <end position="137"/>
    </location>
</feature>
<keyword evidence="2" id="KW-1133">Transmembrane helix</keyword>
<accession>A0A438EQ35</accession>
<evidence type="ECO:0000313" key="3">
    <source>
        <dbReference type="EMBL" id="RVW49830.1"/>
    </source>
</evidence>
<dbReference type="Proteomes" id="UP000288805">
    <property type="component" value="Unassembled WGS sequence"/>
</dbReference>
<keyword evidence="2" id="KW-0472">Membrane</keyword>
<organism evidence="3 4">
    <name type="scientific">Vitis vinifera</name>
    <name type="common">Grape</name>
    <dbReference type="NCBI Taxonomy" id="29760"/>
    <lineage>
        <taxon>Eukaryota</taxon>
        <taxon>Viridiplantae</taxon>
        <taxon>Streptophyta</taxon>
        <taxon>Embryophyta</taxon>
        <taxon>Tracheophyta</taxon>
        <taxon>Spermatophyta</taxon>
        <taxon>Magnoliopsida</taxon>
        <taxon>eudicotyledons</taxon>
        <taxon>Gunneridae</taxon>
        <taxon>Pentapetalae</taxon>
        <taxon>rosids</taxon>
        <taxon>Vitales</taxon>
        <taxon>Vitaceae</taxon>
        <taxon>Viteae</taxon>
        <taxon>Vitis</taxon>
    </lineage>
</organism>
<keyword evidence="2" id="KW-0812">Transmembrane</keyword>
<comment type="caution">
    <text evidence="3">The sequence shown here is derived from an EMBL/GenBank/DDBJ whole genome shotgun (WGS) entry which is preliminary data.</text>
</comment>
<feature type="transmembrane region" description="Helical" evidence="2">
    <location>
        <begin position="220"/>
        <end position="245"/>
    </location>
</feature>
<name>A0A438EQ35_VITVI</name>
<gene>
    <name evidence="3" type="ORF">CK203_070031</name>
</gene>
<feature type="region of interest" description="Disordered" evidence="1">
    <location>
        <begin position="1"/>
        <end position="22"/>
    </location>
</feature>
<protein>
    <submittedName>
        <fullName evidence="3">Uncharacterized protein</fullName>
    </submittedName>
</protein>
<evidence type="ECO:0000256" key="2">
    <source>
        <dbReference type="SAM" id="Phobius"/>
    </source>
</evidence>
<dbReference type="EMBL" id="QGNW01001220">
    <property type="protein sequence ID" value="RVW49830.1"/>
    <property type="molecule type" value="Genomic_DNA"/>
</dbReference>
<reference evidence="3 4" key="1">
    <citation type="journal article" date="2018" name="PLoS Genet.">
        <title>Population sequencing reveals clonal diversity and ancestral inbreeding in the grapevine cultivar Chardonnay.</title>
        <authorList>
            <person name="Roach M.J."/>
            <person name="Johnson D.L."/>
            <person name="Bohlmann J."/>
            <person name="van Vuuren H.J."/>
            <person name="Jones S.J."/>
            <person name="Pretorius I.S."/>
            <person name="Schmidt S.A."/>
            <person name="Borneman A.R."/>
        </authorList>
    </citation>
    <scope>NUCLEOTIDE SEQUENCE [LARGE SCALE GENOMIC DNA]</scope>
    <source>
        <strain evidence="4">cv. Chardonnay</strain>
        <tissue evidence="3">Leaf</tissue>
    </source>
</reference>
<dbReference type="PANTHER" id="PTHR36000">
    <property type="entry name" value="DEFECTIVE 1273 PROTEIN, PUTATIVE-RELATED"/>
    <property type="match status" value="1"/>
</dbReference>
<evidence type="ECO:0000256" key="1">
    <source>
        <dbReference type="SAM" id="MobiDB-lite"/>
    </source>
</evidence>
<sequence length="268" mass="30311">MSSTYPTHFFTASTPRRPSSEMSLGTHSPFLSKFEGLSWYTKTNGCILSFKPNGQFQNARSNLLSKIKVTAGQSGDPEKLNLDAIIEKARTLWDSSPHPVKSFPWNRTLENFIQLILDLTLAVIKYLCAPLLAVSSLSEMSYCANEKKLFLVPIPLLIGIVVAGLLKMLPWSYLQFSRSPWVRDVPCFGWVALDAEVAWHLIAIAIFFTLLKLPGPYYPYWGRIFIPHFANGGLLRTLWSVFLWYRRPRETLLQRKSLNGSGSVPNTP</sequence>
<evidence type="ECO:0000313" key="4">
    <source>
        <dbReference type="Proteomes" id="UP000288805"/>
    </source>
</evidence>
<feature type="transmembrane region" description="Helical" evidence="2">
    <location>
        <begin position="149"/>
        <end position="166"/>
    </location>
</feature>
<dbReference type="AlphaFoldDB" id="A0A438EQ35"/>
<proteinExistence type="predicted"/>